<dbReference type="EMBL" id="NKHF01000023">
    <property type="protein sequence ID" value="PCK32919.1"/>
    <property type="molecule type" value="Genomic_DNA"/>
</dbReference>
<evidence type="ECO:0000256" key="2">
    <source>
        <dbReference type="ARBA" id="ARBA00009881"/>
    </source>
</evidence>
<dbReference type="InterPro" id="IPR013785">
    <property type="entry name" value="Aldolase_TIM"/>
</dbReference>
<dbReference type="GO" id="GO:0018580">
    <property type="term" value="F:nitronate monooxygenase activity"/>
    <property type="evidence" value="ECO:0007669"/>
    <property type="project" value="InterPro"/>
</dbReference>
<protein>
    <recommendedName>
        <fullName evidence="11">Nitronate monooxygenase</fullName>
    </recommendedName>
    <alternativeName>
        <fullName evidence="9">Propionate 3-nitronate monooxygenase</fullName>
    </alternativeName>
</protein>
<dbReference type="CDD" id="cd04730">
    <property type="entry name" value="NPD_like"/>
    <property type="match status" value="1"/>
</dbReference>
<evidence type="ECO:0000256" key="5">
    <source>
        <dbReference type="ARBA" id="ARBA00022643"/>
    </source>
</evidence>
<evidence type="ECO:0000256" key="9">
    <source>
        <dbReference type="ARBA" id="ARBA00031155"/>
    </source>
</evidence>
<dbReference type="PANTHER" id="PTHR42747:SF3">
    <property type="entry name" value="NITRONATE MONOOXYGENASE-RELATED"/>
    <property type="match status" value="1"/>
</dbReference>
<organism evidence="12 13">
    <name type="scientific">Pseudoalteromonas piscicida</name>
    <dbReference type="NCBI Taxonomy" id="43662"/>
    <lineage>
        <taxon>Bacteria</taxon>
        <taxon>Pseudomonadati</taxon>
        <taxon>Pseudomonadota</taxon>
        <taxon>Gammaproteobacteria</taxon>
        <taxon>Alteromonadales</taxon>
        <taxon>Pseudoalteromonadaceae</taxon>
        <taxon>Pseudoalteromonas</taxon>
    </lineage>
</organism>
<evidence type="ECO:0000256" key="10">
    <source>
        <dbReference type="ARBA" id="ARBA00049401"/>
    </source>
</evidence>
<keyword evidence="13" id="KW-1185">Reference proteome</keyword>
<comment type="caution">
    <text evidence="12">The sequence shown here is derived from an EMBL/GenBank/DDBJ whole genome shotgun (WGS) entry which is preliminary data.</text>
</comment>
<comment type="similarity">
    <text evidence="2">Belongs to the nitronate monooxygenase family. NMO class I subfamily.</text>
</comment>
<name>A0A2A5JUA5_PSEO7</name>
<dbReference type="InterPro" id="IPR004136">
    <property type="entry name" value="NMO"/>
</dbReference>
<evidence type="ECO:0000256" key="7">
    <source>
        <dbReference type="ARBA" id="ARBA00023002"/>
    </source>
</evidence>
<dbReference type="GO" id="GO:0009636">
    <property type="term" value="P:response to toxic substance"/>
    <property type="evidence" value="ECO:0007669"/>
    <property type="project" value="UniProtKB-KW"/>
</dbReference>
<evidence type="ECO:0000256" key="3">
    <source>
        <dbReference type="ARBA" id="ARBA00022575"/>
    </source>
</evidence>
<dbReference type="OrthoDB" id="9778912at2"/>
<accession>A0A2A5JUA5</accession>
<keyword evidence="6" id="KW-0547">Nucleotide-binding</keyword>
<dbReference type="GO" id="GO:0000166">
    <property type="term" value="F:nucleotide binding"/>
    <property type="evidence" value="ECO:0007669"/>
    <property type="project" value="UniProtKB-KW"/>
</dbReference>
<gene>
    <name evidence="12" type="ORF">CEX98_04840</name>
</gene>
<evidence type="ECO:0000256" key="4">
    <source>
        <dbReference type="ARBA" id="ARBA00022630"/>
    </source>
</evidence>
<dbReference type="AlphaFoldDB" id="A0A2A5JUA5"/>
<dbReference type="SUPFAM" id="SSF51412">
    <property type="entry name" value="Inosine monophosphate dehydrogenase (IMPDH)"/>
    <property type="match status" value="1"/>
</dbReference>
<evidence type="ECO:0000256" key="8">
    <source>
        <dbReference type="ARBA" id="ARBA00023033"/>
    </source>
</evidence>
<comment type="catalytic activity">
    <reaction evidence="10">
        <text>3 propionate 3-nitronate + 3 O2 + H2O = 3 3-oxopropanoate + 2 nitrate + nitrite + H2O2 + 3 H(+)</text>
        <dbReference type="Rhea" id="RHEA:57332"/>
        <dbReference type="ChEBI" id="CHEBI:15377"/>
        <dbReference type="ChEBI" id="CHEBI:15378"/>
        <dbReference type="ChEBI" id="CHEBI:15379"/>
        <dbReference type="ChEBI" id="CHEBI:16240"/>
        <dbReference type="ChEBI" id="CHEBI:16301"/>
        <dbReference type="ChEBI" id="CHEBI:17632"/>
        <dbReference type="ChEBI" id="CHEBI:33190"/>
        <dbReference type="ChEBI" id="CHEBI:136067"/>
    </reaction>
</comment>
<dbReference type="GO" id="GO:0051213">
    <property type="term" value="F:dioxygenase activity"/>
    <property type="evidence" value="ECO:0007669"/>
    <property type="project" value="UniProtKB-KW"/>
</dbReference>
<keyword evidence="8" id="KW-0503">Monooxygenase</keyword>
<comment type="cofactor">
    <cofactor evidence="1">
        <name>FMN</name>
        <dbReference type="ChEBI" id="CHEBI:58210"/>
    </cofactor>
</comment>
<evidence type="ECO:0000313" key="12">
    <source>
        <dbReference type="EMBL" id="PCK32919.1"/>
    </source>
</evidence>
<dbReference type="FunFam" id="3.20.20.70:FF:000154">
    <property type="entry name" value="Probable nitronate monooxygenase"/>
    <property type="match status" value="1"/>
</dbReference>
<proteinExistence type="inferred from homology"/>
<dbReference type="Gene3D" id="3.20.20.70">
    <property type="entry name" value="Aldolase class I"/>
    <property type="match status" value="1"/>
</dbReference>
<dbReference type="Proteomes" id="UP000228621">
    <property type="component" value="Unassembled WGS sequence"/>
</dbReference>
<reference evidence="13" key="1">
    <citation type="journal article" date="2019" name="Genome Announc.">
        <title>Draft Genome Sequence of Pseudoalteromonas piscicida Strain 36Y ROTHPW, an Hypersaline Seawater Isolate from the South Coast of Sonora, Mexico.</title>
        <authorList>
            <person name="Sanchez-Diaz R."/>
            <person name="Molina-Garza Z.J."/>
            <person name="Cruz-Suarez L.E."/>
            <person name="Selvin J."/>
            <person name="Kiran G.S."/>
            <person name="Ibarra-Gamez J.C."/>
            <person name="Gomez-Gil B."/>
            <person name="Galaviz-Silva L."/>
        </authorList>
    </citation>
    <scope>NUCLEOTIDE SEQUENCE [LARGE SCALE GENOMIC DNA]</scope>
    <source>
        <strain evidence="13">36Y_RITHPW</strain>
    </source>
</reference>
<evidence type="ECO:0000256" key="6">
    <source>
        <dbReference type="ARBA" id="ARBA00022741"/>
    </source>
</evidence>
<evidence type="ECO:0000256" key="1">
    <source>
        <dbReference type="ARBA" id="ARBA00001917"/>
    </source>
</evidence>
<keyword evidence="3" id="KW-0216">Detoxification</keyword>
<dbReference type="PANTHER" id="PTHR42747">
    <property type="entry name" value="NITRONATE MONOOXYGENASE-RELATED"/>
    <property type="match status" value="1"/>
</dbReference>
<keyword evidence="4" id="KW-0285">Flavoprotein</keyword>
<dbReference type="RefSeq" id="WP_099640988.1">
    <property type="nucleotide sequence ID" value="NZ_NKHF01000023.1"/>
</dbReference>
<keyword evidence="12" id="KW-0223">Dioxygenase</keyword>
<sequence length="347" mass="37737">MQLSKLLNIAIPMIQAPMAGVQNWRLAAAASNAGILGSIPCGMLSKAQVIEEIENFKAHASGPYNLNFFCHEMPELDPYQQDKWKQKLSAYYDEFNVEPNENLGVLRRPFDMEMAEAIAPYKPSVISFHFGLPDAALVEFVKSWGAKILSSATTLEEGIWLAENGADIVIAQGIEAGGHRATFTETKLESQLHTRQLVTILADALSVPVIAAGGIASHHDVIMMHELGACGTQIGTCFLLCDEADTSQVHRNALKSLAEPSAVTNVFSGRPARGIENRLMIDLSFINSEVPAFPYASAALAPLRATAEEQGKGDFSPLWSGVNRQGCKEVSIQEVVENLWTDKLINT</sequence>
<evidence type="ECO:0000256" key="11">
    <source>
        <dbReference type="ARBA" id="ARBA00067136"/>
    </source>
</evidence>
<evidence type="ECO:0000313" key="13">
    <source>
        <dbReference type="Proteomes" id="UP000228621"/>
    </source>
</evidence>
<dbReference type="Pfam" id="PF03060">
    <property type="entry name" value="NMO"/>
    <property type="match status" value="1"/>
</dbReference>
<keyword evidence="5" id="KW-0288">FMN</keyword>
<keyword evidence="7" id="KW-0560">Oxidoreductase</keyword>